<comment type="similarity">
    <text evidence="1">Belongs to the Gfa family.</text>
</comment>
<dbReference type="RefSeq" id="WP_136693646.1">
    <property type="nucleotide sequence ID" value="NZ_SSHH01000002.1"/>
</dbReference>
<evidence type="ECO:0000256" key="1">
    <source>
        <dbReference type="ARBA" id="ARBA00005495"/>
    </source>
</evidence>
<evidence type="ECO:0000259" key="5">
    <source>
        <dbReference type="PROSITE" id="PS51891"/>
    </source>
</evidence>
<protein>
    <submittedName>
        <fullName evidence="6">GFA family protein</fullName>
    </submittedName>
</protein>
<keyword evidence="7" id="KW-1185">Reference proteome</keyword>
<dbReference type="AlphaFoldDB" id="A0A4T3F6Y8"/>
<dbReference type="OrthoDB" id="7186766at2"/>
<dbReference type="PANTHER" id="PTHR33337">
    <property type="entry name" value="GFA DOMAIN-CONTAINING PROTEIN"/>
    <property type="match status" value="1"/>
</dbReference>
<reference evidence="6 7" key="1">
    <citation type="submission" date="2019-04" db="EMBL/GenBank/DDBJ databases">
        <title>Altererythrobacter aquimixticola sp. nov., isolated from sediment of junction between the ocean and a freshwater spring.</title>
        <authorList>
            <person name="Yoon J.-H."/>
        </authorList>
    </citation>
    <scope>NUCLEOTIDE SEQUENCE [LARGE SCALE GENOMIC DNA]</scope>
    <source>
        <strain evidence="6 7">SSKS-13</strain>
    </source>
</reference>
<gene>
    <name evidence="6" type="ORF">E5222_10235</name>
</gene>
<dbReference type="Pfam" id="PF04828">
    <property type="entry name" value="GFA"/>
    <property type="match status" value="1"/>
</dbReference>
<dbReference type="GO" id="GO:0016846">
    <property type="term" value="F:carbon-sulfur lyase activity"/>
    <property type="evidence" value="ECO:0007669"/>
    <property type="project" value="InterPro"/>
</dbReference>
<evidence type="ECO:0000256" key="2">
    <source>
        <dbReference type="ARBA" id="ARBA00022723"/>
    </source>
</evidence>
<organism evidence="6 7">
    <name type="scientific">Alteraurantiacibacter aquimixticola</name>
    <dbReference type="NCBI Taxonomy" id="2489173"/>
    <lineage>
        <taxon>Bacteria</taxon>
        <taxon>Pseudomonadati</taxon>
        <taxon>Pseudomonadota</taxon>
        <taxon>Alphaproteobacteria</taxon>
        <taxon>Sphingomonadales</taxon>
        <taxon>Erythrobacteraceae</taxon>
        <taxon>Alteraurantiacibacter</taxon>
    </lineage>
</organism>
<dbReference type="InterPro" id="IPR011057">
    <property type="entry name" value="Mss4-like_sf"/>
</dbReference>
<dbReference type="PROSITE" id="PS51891">
    <property type="entry name" value="CENP_V_GFA"/>
    <property type="match status" value="1"/>
</dbReference>
<dbReference type="SUPFAM" id="SSF51316">
    <property type="entry name" value="Mss4-like"/>
    <property type="match status" value="1"/>
</dbReference>
<evidence type="ECO:0000256" key="3">
    <source>
        <dbReference type="ARBA" id="ARBA00022833"/>
    </source>
</evidence>
<accession>A0A4T3F6Y8</accession>
<dbReference type="EMBL" id="SSHH01000002">
    <property type="protein sequence ID" value="TIX50626.1"/>
    <property type="molecule type" value="Genomic_DNA"/>
</dbReference>
<dbReference type="GO" id="GO:0046872">
    <property type="term" value="F:metal ion binding"/>
    <property type="evidence" value="ECO:0007669"/>
    <property type="project" value="UniProtKB-KW"/>
</dbReference>
<sequence length="137" mass="14979">MGQGRTYAGGCLCGAFQFEVEGPLTNVRLCHCDLCRKANGSAYSANCRVPREMFCITKDEGTLRRYESSPGAWRVFCGTCGSPAYADVERDKDHIRVRLGTLERGAQAEITAHVWTGSKAAWDTIDDDLACYEEGAG</sequence>
<feature type="domain" description="CENP-V/GFA" evidence="5">
    <location>
        <begin position="7"/>
        <end position="123"/>
    </location>
</feature>
<evidence type="ECO:0000256" key="4">
    <source>
        <dbReference type="ARBA" id="ARBA00023239"/>
    </source>
</evidence>
<dbReference type="Gene3D" id="3.90.1590.10">
    <property type="entry name" value="glutathione-dependent formaldehyde- activating enzyme (gfa)"/>
    <property type="match status" value="1"/>
</dbReference>
<keyword evidence="4" id="KW-0456">Lyase</keyword>
<evidence type="ECO:0000313" key="6">
    <source>
        <dbReference type="EMBL" id="TIX50626.1"/>
    </source>
</evidence>
<dbReference type="InterPro" id="IPR006913">
    <property type="entry name" value="CENP-V/GFA"/>
</dbReference>
<evidence type="ECO:0000313" key="7">
    <source>
        <dbReference type="Proteomes" id="UP000309389"/>
    </source>
</evidence>
<proteinExistence type="inferred from homology"/>
<keyword evidence="2" id="KW-0479">Metal-binding</keyword>
<comment type="caution">
    <text evidence="6">The sequence shown here is derived from an EMBL/GenBank/DDBJ whole genome shotgun (WGS) entry which is preliminary data.</text>
</comment>
<name>A0A4T3F6Y8_9SPHN</name>
<keyword evidence="3" id="KW-0862">Zinc</keyword>
<dbReference type="PANTHER" id="PTHR33337:SF40">
    <property type="entry name" value="CENP-V_GFA DOMAIN-CONTAINING PROTEIN-RELATED"/>
    <property type="match status" value="1"/>
</dbReference>
<dbReference type="Proteomes" id="UP000309389">
    <property type="component" value="Unassembled WGS sequence"/>
</dbReference>